<sequence length="48" mass="5486">MPVTGERILRANPRNRHFARNRPATLNNQATNFRPSSAFYDIKKTSAV</sequence>
<comment type="caution">
    <text evidence="1">The sequence shown here is derived from an EMBL/GenBank/DDBJ whole genome shotgun (WGS) entry which is preliminary data.</text>
</comment>
<name>A0A8B2Z9T8_9LACO</name>
<reference evidence="1 2" key="1">
    <citation type="submission" date="2018-08" db="EMBL/GenBank/DDBJ databases">
        <title>A genome reference for cultivated species of the human gut microbiota.</title>
        <authorList>
            <person name="Zou Y."/>
            <person name="Xue W."/>
            <person name="Luo G."/>
        </authorList>
    </citation>
    <scope>NUCLEOTIDE SEQUENCE [LARGE SCALE GENOMIC DNA]</scope>
    <source>
        <strain evidence="1 2">TF10-9AT</strain>
    </source>
</reference>
<dbReference type="EMBL" id="QSQR01000011">
    <property type="protein sequence ID" value="RGK44778.1"/>
    <property type="molecule type" value="Genomic_DNA"/>
</dbReference>
<keyword evidence="1" id="KW-0378">Hydrolase</keyword>
<proteinExistence type="predicted"/>
<evidence type="ECO:0000313" key="2">
    <source>
        <dbReference type="Proteomes" id="UP000260790"/>
    </source>
</evidence>
<accession>A0A8B2Z9T8</accession>
<dbReference type="AlphaFoldDB" id="A0A8B2Z9T8"/>
<gene>
    <name evidence="1" type="ORF">DXD09_09685</name>
</gene>
<organism evidence="1 2">
    <name type="scientific">Ligilactobacillus ruminis</name>
    <dbReference type="NCBI Taxonomy" id="1623"/>
    <lineage>
        <taxon>Bacteria</taxon>
        <taxon>Bacillati</taxon>
        <taxon>Bacillota</taxon>
        <taxon>Bacilli</taxon>
        <taxon>Lactobacillales</taxon>
        <taxon>Lactobacillaceae</taxon>
        <taxon>Ligilactobacillus</taxon>
    </lineage>
</organism>
<protein>
    <submittedName>
        <fullName evidence="1">UDP-2,3-diacylglucosamine hydrolase</fullName>
    </submittedName>
</protein>
<dbReference type="GO" id="GO:0016787">
    <property type="term" value="F:hydrolase activity"/>
    <property type="evidence" value="ECO:0007669"/>
    <property type="project" value="UniProtKB-KW"/>
</dbReference>
<dbReference type="Proteomes" id="UP000260790">
    <property type="component" value="Unassembled WGS sequence"/>
</dbReference>
<evidence type="ECO:0000313" key="1">
    <source>
        <dbReference type="EMBL" id="RGK44778.1"/>
    </source>
</evidence>